<comment type="caution">
    <text evidence="7">The sequence shown here is derived from an EMBL/GenBank/DDBJ whole genome shotgun (WGS) entry which is preliminary data.</text>
</comment>
<evidence type="ECO:0000256" key="5">
    <source>
        <dbReference type="SAM" id="Phobius"/>
    </source>
</evidence>
<reference evidence="7 8" key="1">
    <citation type="submission" date="2018-06" db="EMBL/GenBank/DDBJ databases">
        <title>Complete genome of Desulfovibrio indonesiensis P37SLT.</title>
        <authorList>
            <person name="Crispim J.S."/>
            <person name="Vidigal P.M.P."/>
            <person name="Silva L.C.F."/>
            <person name="Laguardia C.N."/>
            <person name="Araujo L.C."/>
            <person name="Dias R.S."/>
            <person name="Sousa M.P."/>
            <person name="Paula S.O."/>
            <person name="Silva C."/>
        </authorList>
    </citation>
    <scope>NUCLEOTIDE SEQUENCE [LARGE SCALE GENOMIC DNA]</scope>
    <source>
        <strain evidence="7 8">P37SLT</strain>
    </source>
</reference>
<dbReference type="Pfam" id="PF04932">
    <property type="entry name" value="Wzy_C"/>
    <property type="match status" value="1"/>
</dbReference>
<feature type="transmembrane region" description="Helical" evidence="5">
    <location>
        <begin position="49"/>
        <end position="71"/>
    </location>
</feature>
<dbReference type="PANTHER" id="PTHR37422">
    <property type="entry name" value="TEICHURONIC ACID BIOSYNTHESIS PROTEIN TUAE"/>
    <property type="match status" value="1"/>
</dbReference>
<organism evidence="7 8">
    <name type="scientific">Oceanidesulfovibrio indonesiensis</name>
    <dbReference type="NCBI Taxonomy" id="54767"/>
    <lineage>
        <taxon>Bacteria</taxon>
        <taxon>Pseudomonadati</taxon>
        <taxon>Thermodesulfobacteriota</taxon>
        <taxon>Desulfovibrionia</taxon>
        <taxon>Desulfovibrionales</taxon>
        <taxon>Desulfovibrionaceae</taxon>
        <taxon>Oceanidesulfovibrio</taxon>
    </lineage>
</organism>
<gene>
    <name evidence="7" type="ORF">DPQ33_03840</name>
</gene>
<keyword evidence="8" id="KW-1185">Reference proteome</keyword>
<evidence type="ECO:0000313" key="7">
    <source>
        <dbReference type="EMBL" id="TVM19499.1"/>
    </source>
</evidence>
<evidence type="ECO:0000256" key="2">
    <source>
        <dbReference type="ARBA" id="ARBA00022692"/>
    </source>
</evidence>
<proteinExistence type="predicted"/>
<feature type="transmembrane region" description="Helical" evidence="5">
    <location>
        <begin position="344"/>
        <end position="364"/>
    </location>
</feature>
<feature type="transmembrane region" description="Helical" evidence="5">
    <location>
        <begin position="311"/>
        <end position="332"/>
    </location>
</feature>
<feature type="transmembrane region" description="Helical" evidence="5">
    <location>
        <begin position="207"/>
        <end position="229"/>
    </location>
</feature>
<keyword evidence="4 5" id="KW-0472">Membrane</keyword>
<dbReference type="OrthoDB" id="3295542at2"/>
<comment type="subcellular location">
    <subcellularLocation>
        <location evidence="1">Membrane</location>
        <topology evidence="1">Multi-pass membrane protein</topology>
    </subcellularLocation>
</comment>
<dbReference type="PANTHER" id="PTHR37422:SF17">
    <property type="entry name" value="O-ANTIGEN LIGASE"/>
    <property type="match status" value="1"/>
</dbReference>
<feature type="domain" description="O-antigen ligase-related" evidence="6">
    <location>
        <begin position="177"/>
        <end position="324"/>
    </location>
</feature>
<feature type="transmembrane region" description="Helical" evidence="5">
    <location>
        <begin position="173"/>
        <end position="201"/>
    </location>
</feature>
<keyword evidence="2 5" id="KW-0812">Transmembrane</keyword>
<sequence>MFAYLLMISRIFSEQVEPLSAMIGALFIVLFLAAVALGKIRKLYTDYFFIKFMLVFLGVNLLWGLLSIHYYGWSNMAVEIAYELSKPLSLICFYWLMRNEVLLRASRYSMLLMTITFIYAMIGFYSGLSVVSGIQLRASWPAAHHNYIGVTFAVLLMYVIFSEQQNKMFRLITASGLFIGLGATKSLSALLLFATSIGLYYLFKRSLFRIAFMGGMTVLVFVVAGEFFWQERMIEFTENLQDFMFIWQTQPEIFFGDSSKWRIVNWSLLFDQFEKRPILGWGTLSYMIVNPMRTFHGTLGGFHPHSEFLKWLVSFGLIGTIILLWTLLYHAARSVLHTYKDMPLINAVTLGSIVGTFFGSGFMYHPMMMIVIIMICDGIAVSQRATSEEVRLVETSSEPDASPA</sequence>
<evidence type="ECO:0000256" key="4">
    <source>
        <dbReference type="ARBA" id="ARBA00023136"/>
    </source>
</evidence>
<evidence type="ECO:0000256" key="3">
    <source>
        <dbReference type="ARBA" id="ARBA00022989"/>
    </source>
</evidence>
<protein>
    <recommendedName>
        <fullName evidence="6">O-antigen ligase-related domain-containing protein</fullName>
    </recommendedName>
</protein>
<feature type="transmembrane region" description="Helical" evidence="5">
    <location>
        <begin position="77"/>
        <end position="96"/>
    </location>
</feature>
<name>A0A7M3MIW0_9BACT</name>
<dbReference type="InterPro" id="IPR051533">
    <property type="entry name" value="WaaL-like"/>
</dbReference>
<dbReference type="EMBL" id="QMIE01000002">
    <property type="protein sequence ID" value="TVM19499.1"/>
    <property type="molecule type" value="Genomic_DNA"/>
</dbReference>
<accession>A0A7M3MIW0</accession>
<dbReference type="GO" id="GO:0016020">
    <property type="term" value="C:membrane"/>
    <property type="evidence" value="ECO:0007669"/>
    <property type="project" value="UniProtKB-SubCell"/>
</dbReference>
<dbReference type="AlphaFoldDB" id="A0A7M3MIW0"/>
<feature type="transmembrane region" description="Helical" evidence="5">
    <location>
        <begin position="143"/>
        <end position="161"/>
    </location>
</feature>
<evidence type="ECO:0000259" key="6">
    <source>
        <dbReference type="Pfam" id="PF04932"/>
    </source>
</evidence>
<dbReference type="Proteomes" id="UP000448292">
    <property type="component" value="Unassembled WGS sequence"/>
</dbReference>
<feature type="transmembrane region" description="Helical" evidence="5">
    <location>
        <begin position="108"/>
        <end position="131"/>
    </location>
</feature>
<evidence type="ECO:0000256" key="1">
    <source>
        <dbReference type="ARBA" id="ARBA00004141"/>
    </source>
</evidence>
<dbReference type="InterPro" id="IPR007016">
    <property type="entry name" value="O-antigen_ligase-rel_domated"/>
</dbReference>
<evidence type="ECO:0000313" key="8">
    <source>
        <dbReference type="Proteomes" id="UP000448292"/>
    </source>
</evidence>
<feature type="transmembrane region" description="Helical" evidence="5">
    <location>
        <begin position="20"/>
        <end position="37"/>
    </location>
</feature>
<keyword evidence="3 5" id="KW-1133">Transmembrane helix</keyword>